<reference evidence="1" key="1">
    <citation type="submission" date="2020-11" db="EMBL/GenBank/DDBJ databases">
        <title>Halonatronomonas betainensis gen. nov., sp. nov. a novel haloalkaliphilic representative of the family Halanaerobiacae capable of betaine degradation.</title>
        <authorList>
            <person name="Boltyanskaya Y."/>
            <person name="Kevbrin V."/>
            <person name="Detkova E."/>
            <person name="Grouzdev D.S."/>
            <person name="Koziaeva V."/>
            <person name="Zhilina T."/>
        </authorList>
    </citation>
    <scope>NUCLEOTIDE SEQUENCE</scope>
    <source>
        <strain evidence="1">Z-7014</strain>
    </source>
</reference>
<sequence length="72" mass="8461">MGNLRESVLFAIENFNAAFKRIDDIDLDEIEMEEKIMDNRIMSIESYLRFLERDGIEDFKKIKDIIEGDSNG</sequence>
<dbReference type="EMBL" id="JADPIE010000004">
    <property type="protein sequence ID" value="MBF8437113.1"/>
    <property type="molecule type" value="Genomic_DNA"/>
</dbReference>
<proteinExistence type="predicted"/>
<organism evidence="1 2">
    <name type="scientific">Halonatronomonas betaini</name>
    <dbReference type="NCBI Taxonomy" id="2778430"/>
    <lineage>
        <taxon>Bacteria</taxon>
        <taxon>Bacillati</taxon>
        <taxon>Bacillota</taxon>
        <taxon>Clostridia</taxon>
        <taxon>Halanaerobiales</taxon>
        <taxon>Halarsenatibacteraceae</taxon>
        <taxon>Halonatronomonas</taxon>
    </lineage>
</organism>
<dbReference type="AlphaFoldDB" id="A0A931F925"/>
<protein>
    <submittedName>
        <fullName evidence="1">Uncharacterized protein</fullName>
    </submittedName>
</protein>
<evidence type="ECO:0000313" key="2">
    <source>
        <dbReference type="Proteomes" id="UP000621436"/>
    </source>
</evidence>
<name>A0A931F925_9FIRM</name>
<gene>
    <name evidence="1" type="ORF">I0Q91_08495</name>
</gene>
<dbReference type="RefSeq" id="WP_270454057.1">
    <property type="nucleotide sequence ID" value="NZ_JADPIE010000004.1"/>
</dbReference>
<keyword evidence="2" id="KW-1185">Reference proteome</keyword>
<evidence type="ECO:0000313" key="1">
    <source>
        <dbReference type="EMBL" id="MBF8437113.1"/>
    </source>
</evidence>
<comment type="caution">
    <text evidence="1">The sequence shown here is derived from an EMBL/GenBank/DDBJ whole genome shotgun (WGS) entry which is preliminary data.</text>
</comment>
<dbReference type="Proteomes" id="UP000621436">
    <property type="component" value="Unassembled WGS sequence"/>
</dbReference>
<accession>A0A931F925</accession>